<keyword evidence="1" id="KW-0479">Metal-binding</keyword>
<sequence length="99" mass="11108">MEFQCAVMCRLCLSKNDCFFSIFLVNKKCGYIPAIVISELLAVQVSETDGYPHVICLPCLDKLTDYKSFKEQCLAARSNFDKSFNSSSLLQGTVRVLPI</sequence>
<name>A0A8K0KPA6_LADFU</name>
<proteinExistence type="predicted"/>
<dbReference type="GO" id="GO:0005634">
    <property type="term" value="C:nucleus"/>
    <property type="evidence" value="ECO:0007669"/>
    <property type="project" value="InterPro"/>
</dbReference>
<comment type="caution">
    <text evidence="3">The sequence shown here is derived from an EMBL/GenBank/DDBJ whole genome shotgun (WGS) entry which is preliminary data.</text>
</comment>
<evidence type="ECO:0000259" key="2">
    <source>
        <dbReference type="PROSITE" id="PS51915"/>
    </source>
</evidence>
<keyword evidence="1" id="KW-0862">Zinc</keyword>
<feature type="domain" description="ZAD" evidence="2">
    <location>
        <begin position="7"/>
        <end position="83"/>
    </location>
</feature>
<evidence type="ECO:0000313" key="3">
    <source>
        <dbReference type="EMBL" id="KAG8237923.1"/>
    </source>
</evidence>
<dbReference type="Pfam" id="PF07776">
    <property type="entry name" value="zf-AD"/>
    <property type="match status" value="1"/>
</dbReference>
<dbReference type="SMART" id="SM00868">
    <property type="entry name" value="zf-AD"/>
    <property type="match status" value="1"/>
</dbReference>
<dbReference type="PROSITE" id="PS51915">
    <property type="entry name" value="ZAD"/>
    <property type="match status" value="1"/>
</dbReference>
<organism evidence="3 4">
    <name type="scientific">Ladona fulva</name>
    <name type="common">Scarce chaser dragonfly</name>
    <name type="synonym">Libellula fulva</name>
    <dbReference type="NCBI Taxonomy" id="123851"/>
    <lineage>
        <taxon>Eukaryota</taxon>
        <taxon>Metazoa</taxon>
        <taxon>Ecdysozoa</taxon>
        <taxon>Arthropoda</taxon>
        <taxon>Hexapoda</taxon>
        <taxon>Insecta</taxon>
        <taxon>Pterygota</taxon>
        <taxon>Palaeoptera</taxon>
        <taxon>Odonata</taxon>
        <taxon>Epiprocta</taxon>
        <taxon>Anisoptera</taxon>
        <taxon>Libelluloidea</taxon>
        <taxon>Libellulidae</taxon>
        <taxon>Ladona</taxon>
    </lineage>
</organism>
<dbReference type="Proteomes" id="UP000792457">
    <property type="component" value="Unassembled WGS sequence"/>
</dbReference>
<dbReference type="SUPFAM" id="SSF57716">
    <property type="entry name" value="Glucocorticoid receptor-like (DNA-binding domain)"/>
    <property type="match status" value="1"/>
</dbReference>
<keyword evidence="4" id="KW-1185">Reference proteome</keyword>
<feature type="binding site" evidence="1">
    <location>
        <position position="56"/>
    </location>
    <ligand>
        <name>Zn(2+)</name>
        <dbReference type="ChEBI" id="CHEBI:29105"/>
    </ligand>
</feature>
<dbReference type="OrthoDB" id="7756745at2759"/>
<dbReference type="GO" id="GO:0008270">
    <property type="term" value="F:zinc ion binding"/>
    <property type="evidence" value="ECO:0007669"/>
    <property type="project" value="UniProtKB-UniRule"/>
</dbReference>
<dbReference type="AlphaFoldDB" id="A0A8K0KPA6"/>
<dbReference type="InterPro" id="IPR012934">
    <property type="entry name" value="Znf_AD"/>
</dbReference>
<evidence type="ECO:0000256" key="1">
    <source>
        <dbReference type="PROSITE-ProRule" id="PRU01263"/>
    </source>
</evidence>
<feature type="binding site" evidence="1">
    <location>
        <position position="9"/>
    </location>
    <ligand>
        <name>Zn(2+)</name>
        <dbReference type="ChEBI" id="CHEBI:29105"/>
    </ligand>
</feature>
<dbReference type="EMBL" id="KZ309248">
    <property type="protein sequence ID" value="KAG8237923.1"/>
    <property type="molecule type" value="Genomic_DNA"/>
</dbReference>
<feature type="binding site" evidence="1">
    <location>
        <position position="12"/>
    </location>
    <ligand>
        <name>Zn(2+)</name>
        <dbReference type="ChEBI" id="CHEBI:29105"/>
    </ligand>
</feature>
<keyword evidence="1" id="KW-0863">Zinc-finger</keyword>
<feature type="binding site" evidence="1">
    <location>
        <position position="59"/>
    </location>
    <ligand>
        <name>Zn(2+)</name>
        <dbReference type="ChEBI" id="CHEBI:29105"/>
    </ligand>
</feature>
<dbReference type="Gene3D" id="3.40.1800.20">
    <property type="match status" value="1"/>
</dbReference>
<gene>
    <name evidence="3" type="ORF">J437_LFUL017452</name>
</gene>
<reference evidence="3" key="2">
    <citation type="submission" date="2017-10" db="EMBL/GenBank/DDBJ databases">
        <title>Ladona fulva Genome sequencing and assembly.</title>
        <authorList>
            <person name="Murali S."/>
            <person name="Richards S."/>
            <person name="Bandaranaike D."/>
            <person name="Bellair M."/>
            <person name="Blankenburg K."/>
            <person name="Chao H."/>
            <person name="Dinh H."/>
            <person name="Doddapaneni H."/>
            <person name="Dugan-Rocha S."/>
            <person name="Elkadiri S."/>
            <person name="Gnanaolivu R."/>
            <person name="Hernandez B."/>
            <person name="Skinner E."/>
            <person name="Javaid M."/>
            <person name="Lee S."/>
            <person name="Li M."/>
            <person name="Ming W."/>
            <person name="Munidasa M."/>
            <person name="Muniz J."/>
            <person name="Nguyen L."/>
            <person name="Hughes D."/>
            <person name="Osuji N."/>
            <person name="Pu L.-L."/>
            <person name="Puazo M."/>
            <person name="Qu C."/>
            <person name="Quiroz J."/>
            <person name="Raj R."/>
            <person name="Weissenberger G."/>
            <person name="Xin Y."/>
            <person name="Zou X."/>
            <person name="Han Y."/>
            <person name="Worley K."/>
            <person name="Muzny D."/>
            <person name="Gibbs R."/>
        </authorList>
    </citation>
    <scope>NUCLEOTIDE SEQUENCE</scope>
    <source>
        <strain evidence="3">Sampled in the wild</strain>
    </source>
</reference>
<evidence type="ECO:0000313" key="4">
    <source>
        <dbReference type="Proteomes" id="UP000792457"/>
    </source>
</evidence>
<accession>A0A8K0KPA6</accession>
<protein>
    <recommendedName>
        <fullName evidence="2">ZAD domain-containing protein</fullName>
    </recommendedName>
</protein>
<reference evidence="3" key="1">
    <citation type="submission" date="2013-04" db="EMBL/GenBank/DDBJ databases">
        <authorList>
            <person name="Qu J."/>
            <person name="Murali S.C."/>
            <person name="Bandaranaike D."/>
            <person name="Bellair M."/>
            <person name="Blankenburg K."/>
            <person name="Chao H."/>
            <person name="Dinh H."/>
            <person name="Doddapaneni H."/>
            <person name="Downs B."/>
            <person name="Dugan-Rocha S."/>
            <person name="Elkadiri S."/>
            <person name="Gnanaolivu R.D."/>
            <person name="Hernandez B."/>
            <person name="Javaid M."/>
            <person name="Jayaseelan J.C."/>
            <person name="Lee S."/>
            <person name="Li M."/>
            <person name="Ming W."/>
            <person name="Munidasa M."/>
            <person name="Muniz J."/>
            <person name="Nguyen L."/>
            <person name="Ongeri F."/>
            <person name="Osuji N."/>
            <person name="Pu L.-L."/>
            <person name="Puazo M."/>
            <person name="Qu C."/>
            <person name="Quiroz J."/>
            <person name="Raj R."/>
            <person name="Weissenberger G."/>
            <person name="Xin Y."/>
            <person name="Zou X."/>
            <person name="Han Y."/>
            <person name="Richards S."/>
            <person name="Worley K."/>
            <person name="Muzny D."/>
            <person name="Gibbs R."/>
        </authorList>
    </citation>
    <scope>NUCLEOTIDE SEQUENCE</scope>
    <source>
        <strain evidence="3">Sampled in the wild</strain>
    </source>
</reference>